<keyword evidence="3" id="KW-1185">Reference proteome</keyword>
<evidence type="ECO:0000313" key="3">
    <source>
        <dbReference type="Proteomes" id="UP001153269"/>
    </source>
</evidence>
<accession>A0A9N7V7B5</accession>
<dbReference type="AlphaFoldDB" id="A0A9N7V7B5"/>
<evidence type="ECO:0000313" key="2">
    <source>
        <dbReference type="EMBL" id="CAB1447119.1"/>
    </source>
</evidence>
<feature type="signal peptide" evidence="1">
    <location>
        <begin position="1"/>
        <end position="15"/>
    </location>
</feature>
<dbReference type="Proteomes" id="UP001153269">
    <property type="component" value="Unassembled WGS sequence"/>
</dbReference>
<gene>
    <name evidence="2" type="ORF">PLEPLA_LOCUS34815</name>
</gene>
<sequence length="288" mass="31199">MAWGMKLSLSLVVRARMLEMREEQEDGEDKGGGGKTWRKGLHAERKSEISTLSVRVELLRRWRTESWKQRNTSRSSCMGVTRTQGMADVCGHVLSENSVIPVLILFCGVLSVRPGEECEEWLRRDTETHHLGHARAECHLPLAHASPASTQSSVSRRGGAAGALCTGVPTLKGTGGHGHLSCLFSQHSAQGGQAGPGPSPLNSTGQLLSPWPNNGHCYHCLATQTRAGTGPVLIKDPVTLTLAIRELAFMETIERKMGLSLPLSSFPAHFPILNSSPSFCPLAHLDLM</sequence>
<dbReference type="EMBL" id="CADEAL010003936">
    <property type="protein sequence ID" value="CAB1447119.1"/>
    <property type="molecule type" value="Genomic_DNA"/>
</dbReference>
<keyword evidence="1" id="KW-0732">Signal</keyword>
<comment type="caution">
    <text evidence="2">The sequence shown here is derived from an EMBL/GenBank/DDBJ whole genome shotgun (WGS) entry which is preliminary data.</text>
</comment>
<proteinExistence type="predicted"/>
<name>A0A9N7V7B5_PLEPL</name>
<organism evidence="2 3">
    <name type="scientific">Pleuronectes platessa</name>
    <name type="common">European plaice</name>
    <dbReference type="NCBI Taxonomy" id="8262"/>
    <lineage>
        <taxon>Eukaryota</taxon>
        <taxon>Metazoa</taxon>
        <taxon>Chordata</taxon>
        <taxon>Craniata</taxon>
        <taxon>Vertebrata</taxon>
        <taxon>Euteleostomi</taxon>
        <taxon>Actinopterygii</taxon>
        <taxon>Neopterygii</taxon>
        <taxon>Teleostei</taxon>
        <taxon>Neoteleostei</taxon>
        <taxon>Acanthomorphata</taxon>
        <taxon>Carangaria</taxon>
        <taxon>Pleuronectiformes</taxon>
        <taxon>Pleuronectoidei</taxon>
        <taxon>Pleuronectidae</taxon>
        <taxon>Pleuronectes</taxon>
    </lineage>
</organism>
<feature type="chain" id="PRO_5040190881" evidence="1">
    <location>
        <begin position="16"/>
        <end position="288"/>
    </location>
</feature>
<reference evidence="2" key="1">
    <citation type="submission" date="2020-03" db="EMBL/GenBank/DDBJ databases">
        <authorList>
            <person name="Weist P."/>
        </authorList>
    </citation>
    <scope>NUCLEOTIDE SEQUENCE</scope>
</reference>
<protein>
    <submittedName>
        <fullName evidence="2">Uncharacterized protein</fullName>
    </submittedName>
</protein>
<evidence type="ECO:0000256" key="1">
    <source>
        <dbReference type="SAM" id="SignalP"/>
    </source>
</evidence>